<dbReference type="InterPro" id="IPR016032">
    <property type="entry name" value="Sig_transdc_resp-reg_C-effctor"/>
</dbReference>
<dbReference type="EMBL" id="CAKMUD010000083">
    <property type="protein sequence ID" value="CAH1596037.1"/>
    <property type="molecule type" value="Genomic_DNA"/>
</dbReference>
<keyword evidence="1" id="KW-0805">Transcription regulation</keyword>
<dbReference type="InterPro" id="IPR036388">
    <property type="entry name" value="WH-like_DNA-bd_sf"/>
</dbReference>
<keyword evidence="2 5" id="KW-0238">DNA-binding</keyword>
<dbReference type="GO" id="GO:0003677">
    <property type="term" value="F:DNA binding"/>
    <property type="evidence" value="ECO:0007669"/>
    <property type="project" value="UniProtKB-KW"/>
</dbReference>
<name>A0AAU9QRR5_9VIBR</name>
<dbReference type="SMART" id="SM00421">
    <property type="entry name" value="HTH_LUXR"/>
    <property type="match status" value="1"/>
</dbReference>
<accession>A0AAU9QRR5</accession>
<dbReference type="PROSITE" id="PS50043">
    <property type="entry name" value="HTH_LUXR_2"/>
    <property type="match status" value="1"/>
</dbReference>
<evidence type="ECO:0000256" key="1">
    <source>
        <dbReference type="ARBA" id="ARBA00023015"/>
    </source>
</evidence>
<dbReference type="InterPro" id="IPR000792">
    <property type="entry name" value="Tscrpt_reg_LuxR_C"/>
</dbReference>
<protein>
    <submittedName>
        <fullName evidence="5">DNA-binding response regulator</fullName>
    </submittedName>
</protein>
<keyword evidence="3" id="KW-0804">Transcription</keyword>
<reference evidence="5" key="1">
    <citation type="submission" date="2022-01" db="EMBL/GenBank/DDBJ databases">
        <authorList>
            <person name="Lagorce A."/>
        </authorList>
    </citation>
    <scope>NUCLEOTIDE SEQUENCE</scope>
    <source>
        <strain evidence="5">Th15_F1_A12</strain>
    </source>
</reference>
<evidence type="ECO:0000256" key="3">
    <source>
        <dbReference type="ARBA" id="ARBA00023163"/>
    </source>
</evidence>
<dbReference type="Gene3D" id="3.40.50.2300">
    <property type="match status" value="1"/>
</dbReference>
<proteinExistence type="predicted"/>
<dbReference type="GO" id="GO:0006355">
    <property type="term" value="P:regulation of DNA-templated transcription"/>
    <property type="evidence" value="ECO:0007669"/>
    <property type="project" value="InterPro"/>
</dbReference>
<evidence type="ECO:0000313" key="5">
    <source>
        <dbReference type="EMBL" id="CAH1596037.1"/>
    </source>
</evidence>
<dbReference type="CDD" id="cd06170">
    <property type="entry name" value="LuxR_C_like"/>
    <property type="match status" value="1"/>
</dbReference>
<feature type="domain" description="HTH luxR-type" evidence="4">
    <location>
        <begin position="147"/>
        <end position="212"/>
    </location>
</feature>
<dbReference type="PANTHER" id="PTHR44688:SF16">
    <property type="entry name" value="DNA-BINDING TRANSCRIPTIONAL ACTIVATOR DEVR_DOSR"/>
    <property type="match status" value="1"/>
</dbReference>
<sequence length="217" mass="24915">MVDTMGTKHLLLLAENNLQTSLIEGQLSIAPDVKVRTCLPEEAVFRSHTMSIDLVFIDYDFMRRLESRGLLPDFDLFGWPLMIHNVPSESVENELLRWKLLKGILLQSASVSHISESVEYIFQGGLWLPRVYLETLINNYRHSNVSMECQHDSLTSRERQILELLAYGISNQQIASQLFLSESTVKSHIYKLYKKLDVHCRHDAIKIVRMNGGLTAQ</sequence>
<evidence type="ECO:0000256" key="2">
    <source>
        <dbReference type="ARBA" id="ARBA00023125"/>
    </source>
</evidence>
<dbReference type="Pfam" id="PF00196">
    <property type="entry name" value="GerE"/>
    <property type="match status" value="1"/>
</dbReference>
<dbReference type="SUPFAM" id="SSF46894">
    <property type="entry name" value="C-terminal effector domain of the bipartite response regulators"/>
    <property type="match status" value="1"/>
</dbReference>
<dbReference type="PRINTS" id="PR00038">
    <property type="entry name" value="HTHLUXR"/>
</dbReference>
<dbReference type="PANTHER" id="PTHR44688">
    <property type="entry name" value="DNA-BINDING TRANSCRIPTIONAL ACTIVATOR DEVR_DOSR"/>
    <property type="match status" value="1"/>
</dbReference>
<evidence type="ECO:0000313" key="6">
    <source>
        <dbReference type="Proteomes" id="UP001295462"/>
    </source>
</evidence>
<evidence type="ECO:0000259" key="4">
    <source>
        <dbReference type="PROSITE" id="PS50043"/>
    </source>
</evidence>
<comment type="caution">
    <text evidence="5">The sequence shown here is derived from an EMBL/GenBank/DDBJ whole genome shotgun (WGS) entry which is preliminary data.</text>
</comment>
<gene>
    <name evidence="5" type="ORF">THF1A12_30228</name>
</gene>
<dbReference type="Gene3D" id="1.10.10.10">
    <property type="entry name" value="Winged helix-like DNA-binding domain superfamily/Winged helix DNA-binding domain"/>
    <property type="match status" value="1"/>
</dbReference>
<dbReference type="Proteomes" id="UP001295462">
    <property type="component" value="Unassembled WGS sequence"/>
</dbReference>
<dbReference type="AlphaFoldDB" id="A0AAU9QRR5"/>
<organism evidence="5 6">
    <name type="scientific">Vibrio jasicida</name>
    <dbReference type="NCBI Taxonomy" id="766224"/>
    <lineage>
        <taxon>Bacteria</taxon>
        <taxon>Pseudomonadati</taxon>
        <taxon>Pseudomonadota</taxon>
        <taxon>Gammaproteobacteria</taxon>
        <taxon>Vibrionales</taxon>
        <taxon>Vibrionaceae</taxon>
        <taxon>Vibrio</taxon>
    </lineage>
</organism>